<evidence type="ECO:0000256" key="11">
    <source>
        <dbReference type="SAM" id="Coils"/>
    </source>
</evidence>
<proteinExistence type="inferred from homology"/>
<evidence type="ECO:0000256" key="9">
    <source>
        <dbReference type="ARBA" id="ARBA00023065"/>
    </source>
</evidence>
<dbReference type="SUPFAM" id="SSF143865">
    <property type="entry name" value="CorA soluble domain-like"/>
    <property type="match status" value="1"/>
</dbReference>
<dbReference type="InterPro" id="IPR002523">
    <property type="entry name" value="MgTranspt_CorA/ZnTranspt_ZntB"/>
</dbReference>
<dbReference type="GO" id="GO:0015095">
    <property type="term" value="F:magnesium ion transmembrane transporter activity"/>
    <property type="evidence" value="ECO:0007669"/>
    <property type="project" value="TreeGrafter"/>
</dbReference>
<keyword evidence="3" id="KW-0813">Transport</keyword>
<feature type="transmembrane region" description="Helical" evidence="12">
    <location>
        <begin position="263"/>
        <end position="285"/>
    </location>
</feature>
<evidence type="ECO:0000256" key="5">
    <source>
        <dbReference type="ARBA" id="ARBA00022519"/>
    </source>
</evidence>
<evidence type="ECO:0000256" key="3">
    <source>
        <dbReference type="ARBA" id="ARBA00022448"/>
    </source>
</evidence>
<feature type="transmembrane region" description="Helical" evidence="12">
    <location>
        <begin position="297"/>
        <end position="317"/>
    </location>
</feature>
<keyword evidence="8 12" id="KW-1133">Transmembrane helix</keyword>
<keyword evidence="11" id="KW-0175">Coiled coil</keyword>
<evidence type="ECO:0008006" key="14">
    <source>
        <dbReference type="Google" id="ProtNLM"/>
    </source>
</evidence>
<reference evidence="13" key="1">
    <citation type="journal article" date="2015" name="Nature">
        <title>Complex archaea that bridge the gap between prokaryotes and eukaryotes.</title>
        <authorList>
            <person name="Spang A."/>
            <person name="Saw J.H."/>
            <person name="Jorgensen S.L."/>
            <person name="Zaremba-Niedzwiedzka K."/>
            <person name="Martijn J."/>
            <person name="Lind A.E."/>
            <person name="van Eijk R."/>
            <person name="Schleper C."/>
            <person name="Guy L."/>
            <person name="Ettema T.J."/>
        </authorList>
    </citation>
    <scope>NUCLEOTIDE SEQUENCE</scope>
</reference>
<sequence length="323" mass="36473">MINGLLHALVLDGQGGARPIESTNELNSWQPSQGKLWVHMDYSQSEAVEWLKAQPHLNDYELDSLIADETRPRITATTNGHMLFLRGVNLNPAQSPEDMVSIRLFISENILITTRKRRLLSVQDTLACLNENKGPCNISELVCSITQKLTSRMQSVIDSLDETLDEFEEEIDEPSKRFDNQGLSQLRRQTIALKRYLKPQKEALSSMVNNHYSWLLDDDKAKLNETTNLLIRYLEELDSSIERAQIIQQTITNQVSEQLNQRMYVMSVVAALFLPLGFLTGLLGVNVGGIPGTESPYAFSAFVIFLIVLTGGIGVYFKNKKWL</sequence>
<dbReference type="InterPro" id="IPR045861">
    <property type="entry name" value="CorA_cytoplasmic_dom"/>
</dbReference>
<comment type="similarity">
    <text evidence="2">Belongs to the CorA metal ion transporter (MIT) (TC 1.A.35) family.</text>
</comment>
<evidence type="ECO:0000256" key="8">
    <source>
        <dbReference type="ARBA" id="ARBA00022989"/>
    </source>
</evidence>
<dbReference type="GO" id="GO:0000287">
    <property type="term" value="F:magnesium ion binding"/>
    <property type="evidence" value="ECO:0007669"/>
    <property type="project" value="TreeGrafter"/>
</dbReference>
<keyword evidence="5" id="KW-0997">Cell inner membrane</keyword>
<keyword evidence="6 12" id="KW-0812">Transmembrane</keyword>
<dbReference type="GO" id="GO:0050897">
    <property type="term" value="F:cobalt ion binding"/>
    <property type="evidence" value="ECO:0007669"/>
    <property type="project" value="TreeGrafter"/>
</dbReference>
<feature type="coiled-coil region" evidence="11">
    <location>
        <begin position="150"/>
        <end position="177"/>
    </location>
</feature>
<dbReference type="PANTHER" id="PTHR46494">
    <property type="entry name" value="CORA FAMILY METAL ION TRANSPORTER (EUROFUNG)"/>
    <property type="match status" value="1"/>
</dbReference>
<comment type="caution">
    <text evidence="13">The sequence shown here is derived from an EMBL/GenBank/DDBJ whole genome shotgun (WGS) entry which is preliminary data.</text>
</comment>
<dbReference type="InterPro" id="IPR045863">
    <property type="entry name" value="CorA_TM1_TM2"/>
</dbReference>
<evidence type="ECO:0000256" key="1">
    <source>
        <dbReference type="ARBA" id="ARBA00004651"/>
    </source>
</evidence>
<dbReference type="GO" id="GO:0015087">
    <property type="term" value="F:cobalt ion transmembrane transporter activity"/>
    <property type="evidence" value="ECO:0007669"/>
    <property type="project" value="TreeGrafter"/>
</dbReference>
<evidence type="ECO:0000313" key="13">
    <source>
        <dbReference type="EMBL" id="KKN56404.1"/>
    </source>
</evidence>
<dbReference type="Pfam" id="PF01544">
    <property type="entry name" value="CorA"/>
    <property type="match status" value="1"/>
</dbReference>
<keyword evidence="9" id="KW-0406">Ion transport</keyword>
<accession>A0A0F9RNW9</accession>
<organism evidence="13">
    <name type="scientific">marine sediment metagenome</name>
    <dbReference type="NCBI Taxonomy" id="412755"/>
    <lineage>
        <taxon>unclassified sequences</taxon>
        <taxon>metagenomes</taxon>
        <taxon>ecological metagenomes</taxon>
    </lineage>
</organism>
<dbReference type="EMBL" id="LAZR01000845">
    <property type="protein sequence ID" value="KKN56404.1"/>
    <property type="molecule type" value="Genomic_DNA"/>
</dbReference>
<name>A0A0F9RNW9_9ZZZZ</name>
<keyword evidence="10 12" id="KW-0472">Membrane</keyword>
<evidence type="ECO:0000256" key="2">
    <source>
        <dbReference type="ARBA" id="ARBA00009765"/>
    </source>
</evidence>
<gene>
    <name evidence="13" type="ORF">LCGC14_0572580</name>
</gene>
<evidence type="ECO:0000256" key="7">
    <source>
        <dbReference type="ARBA" id="ARBA00022833"/>
    </source>
</evidence>
<dbReference type="PANTHER" id="PTHR46494:SF3">
    <property type="entry name" value="ZINC TRANSPORT PROTEIN ZNTB"/>
    <property type="match status" value="1"/>
</dbReference>
<dbReference type="GO" id="GO:0005886">
    <property type="term" value="C:plasma membrane"/>
    <property type="evidence" value="ECO:0007669"/>
    <property type="project" value="UniProtKB-SubCell"/>
</dbReference>
<dbReference type="Gene3D" id="3.30.460.20">
    <property type="entry name" value="CorA soluble domain-like"/>
    <property type="match status" value="1"/>
</dbReference>
<evidence type="ECO:0000256" key="6">
    <source>
        <dbReference type="ARBA" id="ARBA00022692"/>
    </source>
</evidence>
<dbReference type="AlphaFoldDB" id="A0A0F9RNW9"/>
<evidence type="ECO:0000256" key="4">
    <source>
        <dbReference type="ARBA" id="ARBA00022475"/>
    </source>
</evidence>
<keyword evidence="4" id="KW-1003">Cell membrane</keyword>
<dbReference type="SUPFAM" id="SSF144083">
    <property type="entry name" value="Magnesium transport protein CorA, transmembrane region"/>
    <property type="match status" value="1"/>
</dbReference>
<dbReference type="CDD" id="cd12833">
    <property type="entry name" value="ZntB-like_1"/>
    <property type="match status" value="1"/>
</dbReference>
<comment type="subcellular location">
    <subcellularLocation>
        <location evidence="1">Cell membrane</location>
        <topology evidence="1">Multi-pass membrane protein</topology>
    </subcellularLocation>
</comment>
<protein>
    <recommendedName>
        <fullName evidence="14">Zinc transporter ZntB</fullName>
    </recommendedName>
</protein>
<keyword evidence="7" id="KW-0862">Zinc</keyword>
<dbReference type="Gene3D" id="1.20.58.340">
    <property type="entry name" value="Magnesium transport protein CorA, transmembrane region"/>
    <property type="match status" value="2"/>
</dbReference>
<evidence type="ECO:0000256" key="12">
    <source>
        <dbReference type="SAM" id="Phobius"/>
    </source>
</evidence>
<evidence type="ECO:0000256" key="10">
    <source>
        <dbReference type="ARBA" id="ARBA00023136"/>
    </source>
</evidence>